<accession>A0ABV3GPU4</accession>
<dbReference type="InterPro" id="IPR036890">
    <property type="entry name" value="HATPase_C_sf"/>
</dbReference>
<dbReference type="GO" id="GO:0005524">
    <property type="term" value="F:ATP binding"/>
    <property type="evidence" value="ECO:0007669"/>
    <property type="project" value="UniProtKB-KW"/>
</dbReference>
<proteinExistence type="predicted"/>
<dbReference type="Proteomes" id="UP001551675">
    <property type="component" value="Unassembled WGS sequence"/>
</dbReference>
<protein>
    <submittedName>
        <fullName evidence="2">ATP-binding protein</fullName>
    </submittedName>
</protein>
<dbReference type="SUPFAM" id="SSF55874">
    <property type="entry name" value="ATPase domain of HSP90 chaperone/DNA topoisomerase II/histidine kinase"/>
    <property type="match status" value="1"/>
</dbReference>
<keyword evidence="2" id="KW-0067">ATP-binding</keyword>
<gene>
    <name evidence="2" type="ORF">AB0I59_33940</name>
</gene>
<dbReference type="EMBL" id="JBFALK010000023">
    <property type="protein sequence ID" value="MEV0973631.1"/>
    <property type="molecule type" value="Genomic_DNA"/>
</dbReference>
<dbReference type="PANTHER" id="PTHR35526">
    <property type="entry name" value="ANTI-SIGMA-F FACTOR RSBW-RELATED"/>
    <property type="match status" value="1"/>
</dbReference>
<comment type="caution">
    <text evidence="2">The sequence shown here is derived from an EMBL/GenBank/DDBJ whole genome shotgun (WGS) entry which is preliminary data.</text>
</comment>
<feature type="compositionally biased region" description="Basic and acidic residues" evidence="1">
    <location>
        <begin position="148"/>
        <end position="161"/>
    </location>
</feature>
<organism evidence="2 3">
    <name type="scientific">Microtetraspora glauca</name>
    <dbReference type="NCBI Taxonomy" id="1996"/>
    <lineage>
        <taxon>Bacteria</taxon>
        <taxon>Bacillati</taxon>
        <taxon>Actinomycetota</taxon>
        <taxon>Actinomycetes</taxon>
        <taxon>Streptosporangiales</taxon>
        <taxon>Streptosporangiaceae</taxon>
        <taxon>Microtetraspora</taxon>
    </lineage>
</organism>
<keyword evidence="2" id="KW-0547">Nucleotide-binding</keyword>
<dbReference type="Gene3D" id="3.30.565.10">
    <property type="entry name" value="Histidine kinase-like ATPase, C-terminal domain"/>
    <property type="match status" value="1"/>
</dbReference>
<sequence>MGEQASPSTPADGLDHNLDHDLAPSWGRRARIWLTSAYGHFQRSGTPPPIQESDQDDVTWILTRHPSCVRQARRLTRAQLADWKLRGQEAVAEQVVCELVTDALRHAGGPIRLSLYLVDGTLRCEVEDGDTVLPPTTRHPGTAGTDAEDGHGREPERELGRESHLIERLSCCWGRVRTATGKAVWVEFPATRALHHSCGKGRE</sequence>
<feature type="region of interest" description="Disordered" evidence="1">
    <location>
        <begin position="128"/>
        <end position="161"/>
    </location>
</feature>
<keyword evidence="3" id="KW-1185">Reference proteome</keyword>
<evidence type="ECO:0000256" key="1">
    <source>
        <dbReference type="SAM" id="MobiDB-lite"/>
    </source>
</evidence>
<reference evidence="2 3" key="1">
    <citation type="submission" date="2024-06" db="EMBL/GenBank/DDBJ databases">
        <title>The Natural Products Discovery Center: Release of the First 8490 Sequenced Strains for Exploring Actinobacteria Biosynthetic Diversity.</title>
        <authorList>
            <person name="Kalkreuter E."/>
            <person name="Kautsar S.A."/>
            <person name="Yang D."/>
            <person name="Bader C.D."/>
            <person name="Teijaro C.N."/>
            <person name="Fluegel L."/>
            <person name="Davis C.M."/>
            <person name="Simpson J.R."/>
            <person name="Lauterbach L."/>
            <person name="Steele A.D."/>
            <person name="Gui C."/>
            <person name="Meng S."/>
            <person name="Li G."/>
            <person name="Viehrig K."/>
            <person name="Ye F."/>
            <person name="Su P."/>
            <person name="Kiefer A.F."/>
            <person name="Nichols A."/>
            <person name="Cepeda A.J."/>
            <person name="Yan W."/>
            <person name="Fan B."/>
            <person name="Jiang Y."/>
            <person name="Adhikari A."/>
            <person name="Zheng C.-J."/>
            <person name="Schuster L."/>
            <person name="Cowan T.M."/>
            <person name="Smanski M.J."/>
            <person name="Chevrette M.G."/>
            <person name="De Carvalho L.P.S."/>
            <person name="Shen B."/>
        </authorList>
    </citation>
    <scope>NUCLEOTIDE SEQUENCE [LARGE SCALE GENOMIC DNA]</scope>
    <source>
        <strain evidence="2 3">NPDC050100</strain>
    </source>
</reference>
<dbReference type="RefSeq" id="WP_358139399.1">
    <property type="nucleotide sequence ID" value="NZ_JBFALK010000023.1"/>
</dbReference>
<dbReference type="PANTHER" id="PTHR35526:SF3">
    <property type="entry name" value="ANTI-SIGMA-F FACTOR RSBW"/>
    <property type="match status" value="1"/>
</dbReference>
<evidence type="ECO:0000313" key="3">
    <source>
        <dbReference type="Proteomes" id="UP001551675"/>
    </source>
</evidence>
<name>A0ABV3GPU4_MICGL</name>
<dbReference type="InterPro" id="IPR050267">
    <property type="entry name" value="Anti-sigma-factor_SerPK"/>
</dbReference>
<dbReference type="CDD" id="cd16936">
    <property type="entry name" value="HATPase_RsbW-like"/>
    <property type="match status" value="1"/>
</dbReference>
<evidence type="ECO:0000313" key="2">
    <source>
        <dbReference type="EMBL" id="MEV0973631.1"/>
    </source>
</evidence>